<dbReference type="EMBL" id="JASOIH010000211">
    <property type="protein sequence ID" value="MDK6900534.1"/>
    <property type="molecule type" value="Genomic_DNA"/>
</dbReference>
<proteinExistence type="predicted"/>
<evidence type="ECO:0000313" key="1">
    <source>
        <dbReference type="EMBL" id="MDK6900534.1"/>
    </source>
</evidence>
<comment type="caution">
    <text evidence="1">The sequence shown here is derived from an EMBL/GenBank/DDBJ whole genome shotgun (WGS) entry which is preliminary data.</text>
</comment>
<reference evidence="1" key="1">
    <citation type="submission" date="2023-05" db="EMBL/GenBank/DDBJ databases">
        <title>Cataloging the Phylogenetic Diversity of Human Bladder Bacteria.</title>
        <authorList>
            <person name="Du J."/>
        </authorList>
    </citation>
    <scope>NUCLEOTIDE SEQUENCE</scope>
    <source>
        <strain evidence="1">UMB8703</strain>
    </source>
</reference>
<accession>A0AAW6XU09</accession>
<dbReference type="NCBIfam" id="TIGR01665">
    <property type="entry name" value="put_anti_recept"/>
    <property type="match status" value="1"/>
</dbReference>
<evidence type="ECO:0000313" key="2">
    <source>
        <dbReference type="Proteomes" id="UP001230629"/>
    </source>
</evidence>
<protein>
    <submittedName>
        <fullName evidence="1">Phage tail spike protein</fullName>
    </submittedName>
</protein>
<gene>
    <name evidence="1" type="ORF">QP229_11290</name>
</gene>
<feature type="non-terminal residue" evidence="1">
    <location>
        <position position="1"/>
    </location>
</feature>
<dbReference type="InterPro" id="IPR007119">
    <property type="entry name" value="Phage_tail_spike_N"/>
</dbReference>
<dbReference type="AlphaFoldDB" id="A0AAW6XU09"/>
<name>A0AAW6XU09_STRAG</name>
<sequence>TAKGALTQILGAANTKHGFTATSSDTVTRSSARLVRMPIAQALMDAGEDNTFAARWGGEITRDNWHIHHGPMRGANHGVVIRDRKNLTGFESAIDFSTVVTRILP</sequence>
<feature type="non-terminal residue" evidence="1">
    <location>
        <position position="105"/>
    </location>
</feature>
<organism evidence="1 2">
    <name type="scientific">Streptococcus agalactiae</name>
    <dbReference type="NCBI Taxonomy" id="1311"/>
    <lineage>
        <taxon>Bacteria</taxon>
        <taxon>Bacillati</taxon>
        <taxon>Bacillota</taxon>
        <taxon>Bacilli</taxon>
        <taxon>Lactobacillales</taxon>
        <taxon>Streptococcaceae</taxon>
        <taxon>Streptococcus</taxon>
    </lineage>
</organism>
<dbReference type="Proteomes" id="UP001230629">
    <property type="component" value="Unassembled WGS sequence"/>
</dbReference>